<comment type="similarity">
    <text evidence="3">Belongs to the UIF family.</text>
</comment>
<feature type="region of interest" description="Disordered" evidence="10">
    <location>
        <begin position="1"/>
        <end position="24"/>
    </location>
</feature>
<organism evidence="11 12">
    <name type="scientific">Sciurus vulgaris</name>
    <name type="common">Eurasian red squirrel</name>
    <dbReference type="NCBI Taxonomy" id="55149"/>
    <lineage>
        <taxon>Eukaryota</taxon>
        <taxon>Metazoa</taxon>
        <taxon>Chordata</taxon>
        <taxon>Craniata</taxon>
        <taxon>Vertebrata</taxon>
        <taxon>Euteleostomi</taxon>
        <taxon>Mammalia</taxon>
        <taxon>Eutheria</taxon>
        <taxon>Euarchontoglires</taxon>
        <taxon>Glires</taxon>
        <taxon>Rodentia</taxon>
        <taxon>Sciuromorpha</taxon>
        <taxon>Sciuridae</taxon>
        <taxon>Sciurinae</taxon>
        <taxon>Sciurini</taxon>
        <taxon>Sciurus</taxon>
    </lineage>
</organism>
<evidence type="ECO:0000256" key="7">
    <source>
        <dbReference type="ARBA" id="ARBA00022884"/>
    </source>
</evidence>
<dbReference type="GO" id="GO:0016607">
    <property type="term" value="C:nuclear speck"/>
    <property type="evidence" value="ECO:0007669"/>
    <property type="project" value="UniProtKB-SubCell"/>
</dbReference>
<dbReference type="OrthoDB" id="9938627at2759"/>
<accession>A0A8D2JLA7</accession>
<proteinExistence type="inferred from homology"/>
<dbReference type="Proteomes" id="UP000694564">
    <property type="component" value="Chromosome 10"/>
</dbReference>
<dbReference type="AlphaFoldDB" id="A0A8D2JLA7"/>
<evidence type="ECO:0000313" key="11">
    <source>
        <dbReference type="Ensembl" id="ENSSVLP00005018146.1"/>
    </source>
</evidence>
<protein>
    <recommendedName>
        <fullName evidence="4">UAP56-interacting factor</fullName>
    </recommendedName>
    <alternativeName>
        <fullName evidence="9">Forty-two-three domain-containing protein 1</fullName>
    </alternativeName>
</protein>
<keyword evidence="6" id="KW-0509">mRNA transport</keyword>
<evidence type="ECO:0000256" key="5">
    <source>
        <dbReference type="ARBA" id="ARBA00022448"/>
    </source>
</evidence>
<dbReference type="PANTHER" id="PTHR21038:SF2">
    <property type="entry name" value="UAP56-INTERACTING FACTOR"/>
    <property type="match status" value="1"/>
</dbReference>
<evidence type="ECO:0000256" key="4">
    <source>
        <dbReference type="ARBA" id="ARBA00020622"/>
    </source>
</evidence>
<evidence type="ECO:0000256" key="1">
    <source>
        <dbReference type="ARBA" id="ARBA00004324"/>
    </source>
</evidence>
<evidence type="ECO:0000256" key="6">
    <source>
        <dbReference type="ARBA" id="ARBA00022816"/>
    </source>
</evidence>
<reference evidence="11" key="1">
    <citation type="submission" date="2025-08" db="UniProtKB">
        <authorList>
            <consortium name="Ensembl"/>
        </authorList>
    </citation>
    <scope>IDENTIFICATION</scope>
</reference>
<evidence type="ECO:0000256" key="9">
    <source>
        <dbReference type="ARBA" id="ARBA00030067"/>
    </source>
</evidence>
<comment type="subcellular location">
    <subcellularLocation>
        <location evidence="1">Nucleus speckle</location>
    </subcellularLocation>
    <subcellularLocation>
        <location evidence="2">Nucleus</location>
        <location evidence="2">Nucleoplasm</location>
    </subcellularLocation>
</comment>
<evidence type="ECO:0000256" key="3">
    <source>
        <dbReference type="ARBA" id="ARBA00010722"/>
    </source>
</evidence>
<evidence type="ECO:0000256" key="8">
    <source>
        <dbReference type="ARBA" id="ARBA00023242"/>
    </source>
</evidence>
<dbReference type="GeneTree" id="ENSGT00390000012807"/>
<dbReference type="InterPro" id="IPR009782">
    <property type="entry name" value="FYTTD1"/>
</dbReference>
<reference evidence="11" key="2">
    <citation type="submission" date="2025-09" db="UniProtKB">
        <authorList>
            <consortium name="Ensembl"/>
        </authorList>
    </citation>
    <scope>IDENTIFICATION</scope>
</reference>
<name>A0A8D2JLA7_SCIVU</name>
<keyword evidence="8" id="KW-0539">Nucleus</keyword>
<dbReference type="PANTHER" id="PTHR21038">
    <property type="entry name" value="40-2-3 PROTEIN-RELATED"/>
    <property type="match status" value="1"/>
</dbReference>
<evidence type="ECO:0000256" key="2">
    <source>
        <dbReference type="ARBA" id="ARBA00004642"/>
    </source>
</evidence>
<sequence>MNRFGTRLVGATATSSPPPKACSNENLDKIDMSLDDIIKLNQKEGKNQNFLRLNRELQQTSIQQFKMRVWWRIQQNSGKF</sequence>
<dbReference type="Ensembl" id="ENSSVLT00005020197.1">
    <property type="protein sequence ID" value="ENSSVLP00005018146.1"/>
    <property type="gene ID" value="ENSSVLG00005014580.1"/>
</dbReference>
<evidence type="ECO:0000256" key="10">
    <source>
        <dbReference type="SAM" id="MobiDB-lite"/>
    </source>
</evidence>
<dbReference type="GO" id="GO:0003729">
    <property type="term" value="F:mRNA binding"/>
    <property type="evidence" value="ECO:0007669"/>
    <property type="project" value="InterPro"/>
</dbReference>
<dbReference type="GO" id="GO:0006406">
    <property type="term" value="P:mRNA export from nucleus"/>
    <property type="evidence" value="ECO:0007669"/>
    <property type="project" value="InterPro"/>
</dbReference>
<evidence type="ECO:0000313" key="12">
    <source>
        <dbReference type="Proteomes" id="UP000694564"/>
    </source>
</evidence>
<dbReference type="Pfam" id="PF07078">
    <property type="entry name" value="FYTT"/>
    <property type="match status" value="1"/>
</dbReference>
<keyword evidence="5" id="KW-0813">Transport</keyword>
<keyword evidence="12" id="KW-1185">Reference proteome</keyword>
<keyword evidence="7" id="KW-0694">RNA-binding</keyword>